<organism evidence="7 8">
    <name type="scientific">Paenibacillus algicola</name>
    <dbReference type="NCBI Taxonomy" id="2565926"/>
    <lineage>
        <taxon>Bacteria</taxon>
        <taxon>Bacillati</taxon>
        <taxon>Bacillota</taxon>
        <taxon>Bacilli</taxon>
        <taxon>Bacillales</taxon>
        <taxon>Paenibacillaceae</taxon>
        <taxon>Paenibacillus</taxon>
    </lineage>
</organism>
<dbReference type="Proteomes" id="UP000300879">
    <property type="component" value="Chromosome"/>
</dbReference>
<keyword evidence="2 4" id="KW-0238">DNA-binding</keyword>
<dbReference type="RefSeq" id="WP_138224916.1">
    <property type="nucleotide sequence ID" value="NZ_CP040396.1"/>
</dbReference>
<dbReference type="GO" id="GO:0000976">
    <property type="term" value="F:transcription cis-regulatory region binding"/>
    <property type="evidence" value="ECO:0007669"/>
    <property type="project" value="TreeGrafter"/>
</dbReference>
<keyword evidence="8" id="KW-1185">Reference proteome</keyword>
<dbReference type="EMBL" id="CP040396">
    <property type="protein sequence ID" value="QCT01866.1"/>
    <property type="molecule type" value="Genomic_DNA"/>
</dbReference>
<dbReference type="PANTHER" id="PTHR30055:SF234">
    <property type="entry name" value="HTH-TYPE TRANSCRIPTIONAL REGULATOR BETI"/>
    <property type="match status" value="1"/>
</dbReference>
<evidence type="ECO:0000256" key="5">
    <source>
        <dbReference type="SAM" id="MobiDB-lite"/>
    </source>
</evidence>
<dbReference type="OrthoDB" id="9812484at2"/>
<dbReference type="InterPro" id="IPR050109">
    <property type="entry name" value="HTH-type_TetR-like_transc_reg"/>
</dbReference>
<evidence type="ECO:0000313" key="8">
    <source>
        <dbReference type="Proteomes" id="UP000300879"/>
    </source>
</evidence>
<protein>
    <submittedName>
        <fullName evidence="7">Transcriptional regulator, TetR family</fullName>
    </submittedName>
</protein>
<sequence>MRKKGSNGQESRARLLEAAAQEFARSGYHETKISTIVSRAGLTQPSFYLYFQSKEAIFEELMELFEIQFKEMGRHSREEPDDPDNVGQEGNRREASEGQMYRELAGLFGFLGKNQDLTQIGFFTGTQSAALKRRLMSAIHSDFAAKQQNGHFRHDADMEIAAECLLGTIECLTREQLLTGKRPPEELAQEVVRLYLLGLMA</sequence>
<evidence type="ECO:0000256" key="4">
    <source>
        <dbReference type="PROSITE-ProRule" id="PRU00335"/>
    </source>
</evidence>
<proteinExistence type="predicted"/>
<evidence type="ECO:0000256" key="3">
    <source>
        <dbReference type="ARBA" id="ARBA00023163"/>
    </source>
</evidence>
<evidence type="ECO:0000313" key="7">
    <source>
        <dbReference type="EMBL" id="QCT01866.1"/>
    </source>
</evidence>
<evidence type="ECO:0000256" key="1">
    <source>
        <dbReference type="ARBA" id="ARBA00023015"/>
    </source>
</evidence>
<dbReference type="InterPro" id="IPR036271">
    <property type="entry name" value="Tet_transcr_reg_TetR-rel_C_sf"/>
</dbReference>
<gene>
    <name evidence="7" type="ORF">E6C60_1148</name>
</gene>
<keyword evidence="1" id="KW-0805">Transcription regulation</keyword>
<feature type="DNA-binding region" description="H-T-H motif" evidence="4">
    <location>
        <begin position="32"/>
        <end position="51"/>
    </location>
</feature>
<dbReference type="Pfam" id="PF00440">
    <property type="entry name" value="TetR_N"/>
    <property type="match status" value="1"/>
</dbReference>
<dbReference type="GO" id="GO:0003700">
    <property type="term" value="F:DNA-binding transcription factor activity"/>
    <property type="evidence" value="ECO:0007669"/>
    <property type="project" value="TreeGrafter"/>
</dbReference>
<dbReference type="SUPFAM" id="SSF46689">
    <property type="entry name" value="Homeodomain-like"/>
    <property type="match status" value="1"/>
</dbReference>
<dbReference type="InterPro" id="IPR009057">
    <property type="entry name" value="Homeodomain-like_sf"/>
</dbReference>
<dbReference type="KEGG" id="palo:E6C60_1148"/>
<accession>A0A4P8XH81</accession>
<feature type="domain" description="HTH tetR-type" evidence="6">
    <location>
        <begin position="9"/>
        <end position="69"/>
    </location>
</feature>
<evidence type="ECO:0000259" key="6">
    <source>
        <dbReference type="PROSITE" id="PS50977"/>
    </source>
</evidence>
<dbReference type="Gene3D" id="1.10.357.10">
    <property type="entry name" value="Tetracycline Repressor, domain 2"/>
    <property type="match status" value="1"/>
</dbReference>
<evidence type="ECO:0000256" key="2">
    <source>
        <dbReference type="ARBA" id="ARBA00023125"/>
    </source>
</evidence>
<name>A0A4P8XH81_9BACL</name>
<keyword evidence="3" id="KW-0804">Transcription</keyword>
<dbReference type="AlphaFoldDB" id="A0A4P8XH81"/>
<reference evidence="7 8" key="1">
    <citation type="submission" date="2019-05" db="EMBL/GenBank/DDBJ databases">
        <authorList>
            <person name="Chen C."/>
        </authorList>
    </citation>
    <scope>NUCLEOTIDE SEQUENCE [LARGE SCALE GENOMIC DNA]</scope>
    <source>
        <strain evidence="7 8">HB172198</strain>
    </source>
</reference>
<dbReference type="PANTHER" id="PTHR30055">
    <property type="entry name" value="HTH-TYPE TRANSCRIPTIONAL REGULATOR RUTR"/>
    <property type="match status" value="1"/>
</dbReference>
<dbReference type="PROSITE" id="PS50977">
    <property type="entry name" value="HTH_TETR_2"/>
    <property type="match status" value="1"/>
</dbReference>
<feature type="region of interest" description="Disordered" evidence="5">
    <location>
        <begin position="74"/>
        <end position="96"/>
    </location>
</feature>
<dbReference type="InterPro" id="IPR001647">
    <property type="entry name" value="HTH_TetR"/>
</dbReference>
<dbReference type="SUPFAM" id="SSF48498">
    <property type="entry name" value="Tetracyclin repressor-like, C-terminal domain"/>
    <property type="match status" value="1"/>
</dbReference>
<dbReference type="PRINTS" id="PR00455">
    <property type="entry name" value="HTHTETR"/>
</dbReference>